<reference evidence="1 2" key="1">
    <citation type="submission" date="2012-03" db="EMBL/GenBank/DDBJ databases">
        <title>The Genome Sequence of Bartonella tamiae Th239.</title>
        <authorList>
            <consortium name="The Broad Institute Genome Sequencing Platform"/>
            <consortium name="The Broad Institute Genome Sequencing Center for Infectious Disease"/>
            <person name="Feldgarden M."/>
            <person name="Kirby J."/>
            <person name="Kosoy M."/>
            <person name="Birtles R."/>
            <person name="Probert W.S."/>
            <person name="Chiaraviglio L."/>
            <person name="Young S.K."/>
            <person name="Zeng Q."/>
            <person name="Gargeya S."/>
            <person name="Fitzgerald M."/>
            <person name="Haas B."/>
            <person name="Abouelleil A."/>
            <person name="Alvarado L."/>
            <person name="Arachchi H.M."/>
            <person name="Berlin A."/>
            <person name="Chapman S.B."/>
            <person name="Gearin G."/>
            <person name="Goldberg J."/>
            <person name="Griggs A."/>
            <person name="Gujja S."/>
            <person name="Hansen M."/>
            <person name="Heiman D."/>
            <person name="Howarth C."/>
            <person name="Larimer J."/>
            <person name="Lui A."/>
            <person name="MacDonald P.J.P."/>
            <person name="McCowen C."/>
            <person name="Montmayeur A."/>
            <person name="Murphy C."/>
            <person name="Neiman D."/>
            <person name="Pearson M."/>
            <person name="Priest M."/>
            <person name="Roberts A."/>
            <person name="Saif S."/>
            <person name="Shea T."/>
            <person name="Sisk P."/>
            <person name="Stolte C."/>
            <person name="Sykes S."/>
            <person name="Wortman J."/>
            <person name="Nusbaum C."/>
            <person name="Birren B."/>
        </authorList>
    </citation>
    <scope>NUCLEOTIDE SEQUENCE [LARGE SCALE GENOMIC DNA]</scope>
    <source>
        <strain evidence="1 2">Th239</strain>
    </source>
</reference>
<dbReference type="EMBL" id="AIMB01000008">
    <property type="protein sequence ID" value="EJF89412.1"/>
    <property type="molecule type" value="Genomic_DNA"/>
</dbReference>
<dbReference type="HOGENOM" id="CLU_3212914_0_0_5"/>
<dbReference type="AlphaFoldDB" id="J1JWQ7"/>
<dbReference type="Proteomes" id="UP000008952">
    <property type="component" value="Unassembled WGS sequence"/>
</dbReference>
<organism evidence="1 2">
    <name type="scientific">Bartonella tamiae Th239</name>
    <dbReference type="NCBI Taxonomy" id="1094558"/>
    <lineage>
        <taxon>Bacteria</taxon>
        <taxon>Pseudomonadati</taxon>
        <taxon>Pseudomonadota</taxon>
        <taxon>Alphaproteobacteria</taxon>
        <taxon>Hyphomicrobiales</taxon>
        <taxon>Bartonellaceae</taxon>
        <taxon>Bartonella</taxon>
    </lineage>
</organism>
<name>J1JWQ7_9HYPH</name>
<gene>
    <name evidence="1" type="ORF">ME5_01963</name>
</gene>
<comment type="caution">
    <text evidence="1">The sequence shown here is derived from an EMBL/GenBank/DDBJ whole genome shotgun (WGS) entry which is preliminary data.</text>
</comment>
<accession>J1JWQ7</accession>
<dbReference type="RefSeq" id="WP_008040726.1">
    <property type="nucleotide sequence ID" value="NZ_JH725147.1"/>
</dbReference>
<evidence type="ECO:0000313" key="2">
    <source>
        <dbReference type="Proteomes" id="UP000008952"/>
    </source>
</evidence>
<sequence>MTTAMKSFSNFAPPISEQTAFWDAEIKETQVEGLKDFSVFTRKA</sequence>
<dbReference type="PATRIC" id="fig|1094558.3.peg.2112"/>
<proteinExistence type="predicted"/>
<keyword evidence="2" id="KW-1185">Reference proteome</keyword>
<protein>
    <submittedName>
        <fullName evidence="1">Uncharacterized protein</fullName>
    </submittedName>
</protein>
<evidence type="ECO:0000313" key="1">
    <source>
        <dbReference type="EMBL" id="EJF89412.1"/>
    </source>
</evidence>